<dbReference type="Proteomes" id="UP001303408">
    <property type="component" value="Chromosome"/>
</dbReference>
<dbReference type="EMBL" id="CP134879">
    <property type="protein sequence ID" value="WNM25898.1"/>
    <property type="molecule type" value="Genomic_DNA"/>
</dbReference>
<gene>
    <name evidence="1" type="ORF">RN606_07025</name>
    <name evidence="2" type="ORF">RN607_07235</name>
</gene>
<proteinExistence type="predicted"/>
<name>A0AA96FEC6_9MICO</name>
<keyword evidence="3" id="KW-1185">Reference proteome</keyword>
<dbReference type="KEGG" id="dcp:RN607_07235"/>
<dbReference type="AlphaFoldDB" id="A0AA96FEC6"/>
<organism evidence="2">
    <name type="scientific">Demequina capsici</name>
    <dbReference type="NCBI Taxonomy" id="3075620"/>
    <lineage>
        <taxon>Bacteria</taxon>
        <taxon>Bacillati</taxon>
        <taxon>Actinomycetota</taxon>
        <taxon>Actinomycetes</taxon>
        <taxon>Micrococcales</taxon>
        <taxon>Demequinaceae</taxon>
        <taxon>Demequina</taxon>
    </lineage>
</organism>
<dbReference type="Proteomes" id="UP001304125">
    <property type="component" value="Chromosome"/>
</dbReference>
<protein>
    <submittedName>
        <fullName evidence="2">Uncharacterized protein</fullName>
    </submittedName>
</protein>
<accession>A0AA96F9Z8</accession>
<sequence length="53" mass="5597">MQIPKPGPATGGYLVAPAAWRDEPELLSEWIGLALAQVSALPPKQSKARNKGS</sequence>
<reference evidence="2 3" key="1">
    <citation type="submission" date="2023-09" db="EMBL/GenBank/DDBJ databases">
        <title>Demequina sp. a novel bacteria isolated from Capsicum annuum.</title>
        <authorList>
            <person name="Humaira Z."/>
            <person name="Lee J."/>
            <person name="Cho D."/>
        </authorList>
    </citation>
    <scope>NUCLEOTIDE SEQUENCE</scope>
    <source>
        <strain evidence="1 3">OYTSA14</strain>
        <strain evidence="2">PMTSA13</strain>
    </source>
</reference>
<evidence type="ECO:0000313" key="2">
    <source>
        <dbReference type="EMBL" id="WNM28794.1"/>
    </source>
</evidence>
<evidence type="ECO:0000313" key="3">
    <source>
        <dbReference type="Proteomes" id="UP001304125"/>
    </source>
</evidence>
<evidence type="ECO:0000313" key="1">
    <source>
        <dbReference type="EMBL" id="WNM25898.1"/>
    </source>
</evidence>
<accession>A0AA96FEC6</accession>
<dbReference type="RefSeq" id="WP_313501552.1">
    <property type="nucleotide sequence ID" value="NZ_CP134879.1"/>
</dbReference>
<dbReference type="EMBL" id="CP134880">
    <property type="protein sequence ID" value="WNM28794.1"/>
    <property type="molecule type" value="Genomic_DNA"/>
</dbReference>